<name>A0A098S2Z0_9BACT</name>
<proteinExistence type="predicted"/>
<reference evidence="1 2" key="1">
    <citation type="journal article" date="2014" name="Int. J. Syst. Evol. Microbiol.">
        <title>Phaeodactylibacter xiamenensis gen. nov., sp. nov., a member of the family Saprospiraceae isolated from the marine alga Phaeodactylum tricornutum.</title>
        <authorList>
            <person name="Chen Z.Jr."/>
            <person name="Lei X."/>
            <person name="Lai Q."/>
            <person name="Li Y."/>
            <person name="Zhang B."/>
            <person name="Zhang J."/>
            <person name="Zhang H."/>
            <person name="Yang L."/>
            <person name="Zheng W."/>
            <person name="Tian Y."/>
            <person name="Yu Z."/>
            <person name="Xu H.Jr."/>
            <person name="Zheng T."/>
        </authorList>
    </citation>
    <scope>NUCLEOTIDE SEQUENCE [LARGE SCALE GENOMIC DNA]</scope>
    <source>
        <strain evidence="1 2">KD52</strain>
    </source>
</reference>
<comment type="caution">
    <text evidence="1">The sequence shown here is derived from an EMBL/GenBank/DDBJ whole genome shotgun (WGS) entry which is preliminary data.</text>
</comment>
<sequence>MMTNLKTLLKKWFAAEGNKTSAVPNSVILTGLPRAGTTLTCKLLSEQENIIGLNEPIAWRGLRSYQEGLERINDHLNRFRHTLLTEGKAPVRGKDGKVTDNHFERTEGARKRVIRRAEVYFDKPLTADFKLFVKHNSVFTQLLPDLMKTYPCYAIIRNPLAVLGSWSTVTIPVSRGTMRHLEVLNPKMQRQLEQMGGLLERQLFLLDFYLERYAELQPDRVIRYESVIDTQGQVLEGMIGQPYVAHTILESKNVGTVYDRDQMLKMGEALLNSTDHHCWSFYEKEEVEQLYQLYEQQLG</sequence>
<evidence type="ECO:0000313" key="2">
    <source>
        <dbReference type="Proteomes" id="UP000029736"/>
    </source>
</evidence>
<dbReference type="InterPro" id="IPR027417">
    <property type="entry name" value="P-loop_NTPase"/>
</dbReference>
<evidence type="ECO:0000313" key="1">
    <source>
        <dbReference type="EMBL" id="KGE85562.1"/>
    </source>
</evidence>
<dbReference type="STRING" id="1524460.IX84_25975"/>
<evidence type="ECO:0008006" key="3">
    <source>
        <dbReference type="Google" id="ProtNLM"/>
    </source>
</evidence>
<keyword evidence="2" id="KW-1185">Reference proteome</keyword>
<dbReference type="AlphaFoldDB" id="A0A098S2Z0"/>
<accession>A0A098S2Z0</accession>
<protein>
    <recommendedName>
        <fullName evidence="3">Sulfotransferase domain-containing protein</fullName>
    </recommendedName>
</protein>
<dbReference type="OrthoDB" id="9800698at2"/>
<dbReference type="SUPFAM" id="SSF52540">
    <property type="entry name" value="P-loop containing nucleoside triphosphate hydrolases"/>
    <property type="match status" value="1"/>
</dbReference>
<organism evidence="1 2">
    <name type="scientific">Phaeodactylibacter xiamenensis</name>
    <dbReference type="NCBI Taxonomy" id="1524460"/>
    <lineage>
        <taxon>Bacteria</taxon>
        <taxon>Pseudomonadati</taxon>
        <taxon>Bacteroidota</taxon>
        <taxon>Saprospiria</taxon>
        <taxon>Saprospirales</taxon>
        <taxon>Haliscomenobacteraceae</taxon>
        <taxon>Phaeodactylibacter</taxon>
    </lineage>
</organism>
<dbReference type="Proteomes" id="UP000029736">
    <property type="component" value="Unassembled WGS sequence"/>
</dbReference>
<dbReference type="Gene3D" id="3.40.50.300">
    <property type="entry name" value="P-loop containing nucleotide triphosphate hydrolases"/>
    <property type="match status" value="1"/>
</dbReference>
<gene>
    <name evidence="1" type="ORF">IX84_25975</name>
</gene>
<dbReference type="RefSeq" id="WP_044227425.1">
    <property type="nucleotide sequence ID" value="NZ_JBKAGJ010000003.1"/>
</dbReference>
<dbReference type="EMBL" id="JPOS01000084">
    <property type="protein sequence ID" value="KGE85562.1"/>
    <property type="molecule type" value="Genomic_DNA"/>
</dbReference>